<keyword evidence="2" id="KW-0285">Flavoprotein</keyword>
<proteinExistence type="inferred from homology"/>
<keyword evidence="7" id="KW-1185">Reference proteome</keyword>
<dbReference type="Pfam" id="PF01494">
    <property type="entry name" value="FAD_binding_3"/>
    <property type="match status" value="1"/>
</dbReference>
<evidence type="ECO:0000313" key="7">
    <source>
        <dbReference type="Proteomes" id="UP000248423"/>
    </source>
</evidence>
<reference evidence="6 7" key="1">
    <citation type="submission" date="2018-02" db="EMBL/GenBank/DDBJ databases">
        <title>The genomes of Aspergillus section Nigri reveals drivers in fungal speciation.</title>
        <authorList>
            <consortium name="DOE Joint Genome Institute"/>
            <person name="Vesth T.C."/>
            <person name="Nybo J."/>
            <person name="Theobald S."/>
            <person name="Brandl J."/>
            <person name="Frisvad J.C."/>
            <person name="Nielsen K.F."/>
            <person name="Lyhne E.K."/>
            <person name="Kogle M.E."/>
            <person name="Kuo A."/>
            <person name="Riley R."/>
            <person name="Clum A."/>
            <person name="Nolan M."/>
            <person name="Lipzen A."/>
            <person name="Salamov A."/>
            <person name="Henrissat B."/>
            <person name="Wiebenga A."/>
            <person name="De vries R.P."/>
            <person name="Grigoriev I.V."/>
            <person name="Mortensen U.H."/>
            <person name="Andersen M.R."/>
            <person name="Baker S.E."/>
        </authorList>
    </citation>
    <scope>NUCLEOTIDE SEQUENCE [LARGE SCALE GENOMIC DNA]</scope>
    <source>
        <strain evidence="6 7">CBS 121057</strain>
    </source>
</reference>
<dbReference type="GO" id="GO:0071949">
    <property type="term" value="F:FAD binding"/>
    <property type="evidence" value="ECO:0007669"/>
    <property type="project" value="InterPro"/>
</dbReference>
<evidence type="ECO:0000259" key="5">
    <source>
        <dbReference type="Pfam" id="PF01494"/>
    </source>
</evidence>
<dbReference type="InterPro" id="IPR050562">
    <property type="entry name" value="FAD_mOase_fung"/>
</dbReference>
<dbReference type="EMBL" id="KZ826332">
    <property type="protein sequence ID" value="PYI08852.1"/>
    <property type="molecule type" value="Genomic_DNA"/>
</dbReference>
<dbReference type="STRING" id="1448318.A0A319EF19"/>
<dbReference type="Proteomes" id="UP000248423">
    <property type="component" value="Unassembled WGS sequence"/>
</dbReference>
<dbReference type="PANTHER" id="PTHR47356">
    <property type="entry name" value="FAD-DEPENDENT MONOOXYGENASE ASQG-RELATED"/>
    <property type="match status" value="1"/>
</dbReference>
<protein>
    <submittedName>
        <fullName evidence="6">FAD/NAD(P)-binding domain-containing protein</fullName>
    </submittedName>
</protein>
<evidence type="ECO:0000313" key="6">
    <source>
        <dbReference type="EMBL" id="PYI08852.1"/>
    </source>
</evidence>
<dbReference type="SUPFAM" id="SSF51905">
    <property type="entry name" value="FAD/NAD(P)-binding domain"/>
    <property type="match status" value="1"/>
</dbReference>
<evidence type="ECO:0000256" key="1">
    <source>
        <dbReference type="ARBA" id="ARBA00007992"/>
    </source>
</evidence>
<dbReference type="AlphaFoldDB" id="A0A319EF19"/>
<keyword evidence="4" id="KW-0560">Oxidoreductase</keyword>
<dbReference type="Gene3D" id="3.50.50.60">
    <property type="entry name" value="FAD/NAD(P)-binding domain"/>
    <property type="match status" value="1"/>
</dbReference>
<dbReference type="VEuPathDB" id="FungiDB:BO78DRAFT_468329"/>
<dbReference type="PRINTS" id="PR00420">
    <property type="entry name" value="RNGMNOXGNASE"/>
</dbReference>
<organism evidence="6 7">
    <name type="scientific">Aspergillus sclerotiicarbonarius (strain CBS 121057 / IBT 28362)</name>
    <dbReference type="NCBI Taxonomy" id="1448318"/>
    <lineage>
        <taxon>Eukaryota</taxon>
        <taxon>Fungi</taxon>
        <taxon>Dikarya</taxon>
        <taxon>Ascomycota</taxon>
        <taxon>Pezizomycotina</taxon>
        <taxon>Eurotiomycetes</taxon>
        <taxon>Eurotiomycetidae</taxon>
        <taxon>Eurotiales</taxon>
        <taxon>Aspergillaceae</taxon>
        <taxon>Aspergillus</taxon>
        <taxon>Aspergillus subgen. Circumdati</taxon>
    </lineage>
</organism>
<comment type="similarity">
    <text evidence="1">Belongs to the paxM FAD-dependent monooxygenase family.</text>
</comment>
<dbReference type="InterPro" id="IPR002938">
    <property type="entry name" value="FAD-bd"/>
</dbReference>
<dbReference type="InterPro" id="IPR036188">
    <property type="entry name" value="FAD/NAD-bd_sf"/>
</dbReference>
<feature type="domain" description="FAD-binding" evidence="5">
    <location>
        <begin position="6"/>
        <end position="344"/>
    </location>
</feature>
<accession>A0A319EF19</accession>
<keyword evidence="3" id="KW-0274">FAD</keyword>
<dbReference type="GO" id="GO:0004497">
    <property type="term" value="F:monooxygenase activity"/>
    <property type="evidence" value="ECO:0007669"/>
    <property type="project" value="InterPro"/>
</dbReference>
<evidence type="ECO:0000256" key="4">
    <source>
        <dbReference type="ARBA" id="ARBA00023002"/>
    </source>
</evidence>
<sequence length="436" mass="47938">MADGFKVLIAGGSLVGLGLALALEQAGIDYELFEKGAFAPQLGASIGLHPQSLRILDQLGVEFDLQEGVVVPLQCRCHFDENGYCMDEEWVLRHIQRILGRPILMLERCEALRVLHGHIANRAKLHEHNAVLTYEETADGGVMVTTVDGSTHQGDILIGADGVHSLVRQLMAEQISRRDPARGAEINHAFTSEYKCVFAVSRNDPNQPFLPDATIHSLYCDGHSAAVATGVPGLVFWFFFVKTPLTRWPHCPRFTDADADALIEEYASVAPGPGYTIQDLWTTRVKSSLVPLEEGIVPQWSHGRVLLVGDAVHKVTINAGLGGNLAFEGIAHLANALVALLKDSPSPSNEQITAMFGRFEQAHRPRATTVLNMSGQITRYEAQDTWFLRFASRYISPWVSDRWKARLYADFSDAAPYLDFLPLKKKGSVQGTVKGS</sequence>
<evidence type="ECO:0000256" key="3">
    <source>
        <dbReference type="ARBA" id="ARBA00022827"/>
    </source>
</evidence>
<gene>
    <name evidence="6" type="ORF">BO78DRAFT_468329</name>
</gene>
<dbReference type="PANTHER" id="PTHR47356:SF2">
    <property type="entry name" value="FAD-BINDING DOMAIN-CONTAINING PROTEIN-RELATED"/>
    <property type="match status" value="1"/>
</dbReference>
<name>A0A319EF19_ASPSB</name>
<dbReference type="OrthoDB" id="2431938at2759"/>
<evidence type="ECO:0000256" key="2">
    <source>
        <dbReference type="ARBA" id="ARBA00022630"/>
    </source>
</evidence>